<proteinExistence type="predicted"/>
<dbReference type="InterPro" id="IPR039902">
    <property type="entry name" value="CCDC148/CCDC112"/>
</dbReference>
<keyword evidence="5" id="KW-1185">Reference proteome</keyword>
<dbReference type="Proteomes" id="UP000650467">
    <property type="component" value="Unassembled WGS sequence"/>
</dbReference>
<keyword evidence="1 2" id="KW-0175">Coiled coil</keyword>
<organism evidence="4 5">
    <name type="scientific">Chlamydomonas incerta</name>
    <dbReference type="NCBI Taxonomy" id="51695"/>
    <lineage>
        <taxon>Eukaryota</taxon>
        <taxon>Viridiplantae</taxon>
        <taxon>Chlorophyta</taxon>
        <taxon>core chlorophytes</taxon>
        <taxon>Chlorophyceae</taxon>
        <taxon>CS clade</taxon>
        <taxon>Chlamydomonadales</taxon>
        <taxon>Chlamydomonadaceae</taxon>
        <taxon>Chlamydomonas</taxon>
    </lineage>
</organism>
<feature type="coiled-coil region" evidence="2">
    <location>
        <begin position="378"/>
        <end position="439"/>
    </location>
</feature>
<dbReference type="OrthoDB" id="2152435at2759"/>
<feature type="compositionally biased region" description="Gly residues" evidence="3">
    <location>
        <begin position="216"/>
        <end position="245"/>
    </location>
</feature>
<evidence type="ECO:0000256" key="2">
    <source>
        <dbReference type="SAM" id="Coils"/>
    </source>
</evidence>
<comment type="caution">
    <text evidence="4">The sequence shown here is derived from an EMBL/GenBank/DDBJ whole genome shotgun (WGS) entry which is preliminary data.</text>
</comment>
<evidence type="ECO:0000313" key="5">
    <source>
        <dbReference type="Proteomes" id="UP000650467"/>
    </source>
</evidence>
<protein>
    <submittedName>
        <fullName evidence="4">Uncharacterized protein</fullName>
    </submittedName>
</protein>
<sequence length="553" mass="59680">MEPVEVPVLDIAPDQAKHEAKQWLSNYRHIRARSQAVSAELGQGPGCDALRSKELSDAAHAASTTALQRLEKEVWAQVKQARKAVGAVTATLSTARPGRPPPVEELAAAIDVADRVIGDVRDQQCAALQCLYQEEAQLEAEIEAIGTRLDEELAQEQEQAAARQHMLLMMAAGGGAGARMADGPAGPSGGARSRPVSAGHRRPPSSSRERSMSGAGVRGGSGRGGSGGGGILASGGGDGGGGGGLAPEVLEYDEFMSLHGPTGGWDAEDHEEFLAVLNSCGGDYTHAVAIVLERAVGYSRKEVMEHARWHMDLLDLDARKRAALERWRAAKQQQRAALAAQEAALFSDTSKQAQRERQRDQQQQLEEVLVGEAKKSMVTRWKAEREEQQREAAAAARARAEAAAAAKQAELEARQAANKMRLQAVKEAKERQRRDVERRAAAEAAIRSALTAPTPQQRQRVAERSAATFQRRQSLLATHEAARGQRERVQAQLLEKVHVEAAPDPGRLLRGTAAHMQRVEAVRGEERRPRDSNFILHSARRVTPGWRAGVAGP</sequence>
<dbReference type="PANTHER" id="PTHR21549">
    <property type="entry name" value="MUTATED IN BLADDER CANCER 1"/>
    <property type="match status" value="1"/>
</dbReference>
<feature type="region of interest" description="Disordered" evidence="3">
    <location>
        <begin position="175"/>
        <end position="246"/>
    </location>
</feature>
<reference evidence="4" key="1">
    <citation type="journal article" date="2020" name="bioRxiv">
        <title>Comparative genomics of Chlamydomonas.</title>
        <authorList>
            <person name="Craig R.J."/>
            <person name="Hasan A.R."/>
            <person name="Ness R.W."/>
            <person name="Keightley P.D."/>
        </authorList>
    </citation>
    <scope>NUCLEOTIDE SEQUENCE</scope>
    <source>
        <strain evidence="4">SAG 7.73</strain>
    </source>
</reference>
<evidence type="ECO:0000256" key="3">
    <source>
        <dbReference type="SAM" id="MobiDB-lite"/>
    </source>
</evidence>
<dbReference type="AlphaFoldDB" id="A0A836B1S4"/>
<dbReference type="EMBL" id="JAEHOC010000002">
    <property type="protein sequence ID" value="KAG2444818.1"/>
    <property type="molecule type" value="Genomic_DNA"/>
</dbReference>
<name>A0A836B1S4_CHLIN</name>
<accession>A0A836B1S4</accession>
<dbReference type="PANTHER" id="PTHR21549:SF0">
    <property type="entry name" value="COILED-COIL DOMAIN-CONTAINING PROTEIN 112"/>
    <property type="match status" value="1"/>
</dbReference>
<evidence type="ECO:0000313" key="4">
    <source>
        <dbReference type="EMBL" id="KAG2444818.1"/>
    </source>
</evidence>
<gene>
    <name evidence="4" type="ORF">HXX76_001560</name>
</gene>
<evidence type="ECO:0000256" key="1">
    <source>
        <dbReference type="ARBA" id="ARBA00023054"/>
    </source>
</evidence>